<evidence type="ECO:0000313" key="2">
    <source>
        <dbReference type="EMBL" id="CAA7389312.1"/>
    </source>
</evidence>
<dbReference type="OrthoDB" id="97518at2759"/>
<accession>A0A7I8JZN7</accession>
<dbReference type="EMBL" id="LR746264">
    <property type="protein sequence ID" value="CAA7389312.1"/>
    <property type="molecule type" value="Genomic_DNA"/>
</dbReference>
<dbReference type="Proteomes" id="UP000663760">
    <property type="component" value="Chromosome 1"/>
</dbReference>
<proteinExistence type="inferred from homology"/>
<dbReference type="InterPro" id="IPR025659">
    <property type="entry name" value="Tubby-like_C"/>
</dbReference>
<dbReference type="InterPro" id="IPR007612">
    <property type="entry name" value="LOR"/>
</dbReference>
<organism evidence="2 3">
    <name type="scientific">Spirodela intermedia</name>
    <name type="common">Intermediate duckweed</name>
    <dbReference type="NCBI Taxonomy" id="51605"/>
    <lineage>
        <taxon>Eukaryota</taxon>
        <taxon>Viridiplantae</taxon>
        <taxon>Streptophyta</taxon>
        <taxon>Embryophyta</taxon>
        <taxon>Tracheophyta</taxon>
        <taxon>Spermatophyta</taxon>
        <taxon>Magnoliopsida</taxon>
        <taxon>Liliopsida</taxon>
        <taxon>Araceae</taxon>
        <taxon>Lemnoideae</taxon>
        <taxon>Spirodela</taxon>
    </lineage>
</organism>
<comment type="similarity">
    <text evidence="1">Belongs to the LOR family.</text>
</comment>
<sequence>MSAPSDPPAAAPIAIVGPHLTDGDFTVKDVEGNDVFRVKGVIFSMRGKRVLEDAVGNPLITMQQKLWSAHSWWNVFRGDSIDDSDLLFTAKRSSLFQLKTKLDVFLAANTKDDVCDFRVKGSYLESSCIIYQGDSSVIVAQMKKYTVKSMILGKDSFGVTIYPNVDHAFIVALIVILDEINKESGGGSSIDTFVACVHNVKSLDNVCKS</sequence>
<dbReference type="SUPFAM" id="SSF54518">
    <property type="entry name" value="Tubby C-terminal domain-like"/>
    <property type="match status" value="1"/>
</dbReference>
<dbReference type="Pfam" id="PF04525">
    <property type="entry name" value="LOR"/>
    <property type="match status" value="1"/>
</dbReference>
<name>A0A7I8JZN7_SPIIN</name>
<dbReference type="InterPro" id="IPR038595">
    <property type="entry name" value="LOR_sf"/>
</dbReference>
<evidence type="ECO:0000313" key="3">
    <source>
        <dbReference type="Proteomes" id="UP000663760"/>
    </source>
</evidence>
<reference evidence="2" key="1">
    <citation type="submission" date="2020-02" db="EMBL/GenBank/DDBJ databases">
        <authorList>
            <person name="Scholz U."/>
            <person name="Mascher M."/>
            <person name="Fiebig A."/>
        </authorList>
    </citation>
    <scope>NUCLEOTIDE SEQUENCE</scope>
</reference>
<dbReference type="AlphaFoldDB" id="A0A7I8JZN7"/>
<dbReference type="PANTHER" id="PTHR31087:SF85">
    <property type="entry name" value="PROTEIN LURP-ONE-RELATED 7"/>
    <property type="match status" value="1"/>
</dbReference>
<dbReference type="Gene3D" id="2.40.160.200">
    <property type="entry name" value="LURP1-related"/>
    <property type="match status" value="1"/>
</dbReference>
<keyword evidence="3" id="KW-1185">Reference proteome</keyword>
<protein>
    <submittedName>
        <fullName evidence="2">Uncharacterized protein</fullName>
    </submittedName>
</protein>
<evidence type="ECO:0000256" key="1">
    <source>
        <dbReference type="ARBA" id="ARBA00005437"/>
    </source>
</evidence>
<gene>
    <name evidence="2" type="ORF">SI8410_01001390</name>
</gene>
<dbReference type="PANTHER" id="PTHR31087">
    <property type="match status" value="1"/>
</dbReference>